<dbReference type="InterPro" id="IPR036864">
    <property type="entry name" value="Zn2-C6_fun-type_DNA-bd_sf"/>
</dbReference>
<reference evidence="6" key="1">
    <citation type="submission" date="2023-06" db="EMBL/GenBank/DDBJ databases">
        <title>Genome-scale phylogeny and comparative genomics of the fungal order Sordariales.</title>
        <authorList>
            <consortium name="Lawrence Berkeley National Laboratory"/>
            <person name="Hensen N."/>
            <person name="Bonometti L."/>
            <person name="Westerberg I."/>
            <person name="Brannstrom I.O."/>
            <person name="Guillou S."/>
            <person name="Cros-Aarteil S."/>
            <person name="Calhoun S."/>
            <person name="Haridas S."/>
            <person name="Kuo A."/>
            <person name="Mondo S."/>
            <person name="Pangilinan J."/>
            <person name="Riley R."/>
            <person name="Labutti K."/>
            <person name="Andreopoulos B."/>
            <person name="Lipzen A."/>
            <person name="Chen C."/>
            <person name="Yanf M."/>
            <person name="Daum C."/>
            <person name="Ng V."/>
            <person name="Clum A."/>
            <person name="Steindorff A."/>
            <person name="Ohm R."/>
            <person name="Martin F."/>
            <person name="Silar P."/>
            <person name="Natvig D."/>
            <person name="Lalanne C."/>
            <person name="Gautier V."/>
            <person name="Ament-Velasquez S.L."/>
            <person name="Kruys A."/>
            <person name="Hutchinson M.I."/>
            <person name="Powell A.J."/>
            <person name="Barry K."/>
            <person name="Miller A.N."/>
            <person name="Grigoriev I.V."/>
            <person name="Debuchy R."/>
            <person name="Gladieux P."/>
            <person name="Thoren M.H."/>
            <person name="Johannesson H."/>
        </authorList>
    </citation>
    <scope>NUCLEOTIDE SEQUENCE</scope>
    <source>
        <strain evidence="6">CBS 540.89</strain>
    </source>
</reference>
<accession>A0AA40B241</accession>
<dbReference type="GO" id="GO:0008270">
    <property type="term" value="F:zinc ion binding"/>
    <property type="evidence" value="ECO:0007669"/>
    <property type="project" value="InterPro"/>
</dbReference>
<dbReference type="InterPro" id="IPR001138">
    <property type="entry name" value="Zn2Cys6_DnaBD"/>
</dbReference>
<feature type="domain" description="Xylanolytic transcriptional activator regulatory" evidence="5">
    <location>
        <begin position="296"/>
        <end position="454"/>
    </location>
</feature>
<dbReference type="CDD" id="cd12148">
    <property type="entry name" value="fungal_TF_MHR"/>
    <property type="match status" value="1"/>
</dbReference>
<feature type="region of interest" description="Disordered" evidence="4">
    <location>
        <begin position="760"/>
        <end position="779"/>
    </location>
</feature>
<dbReference type="GO" id="GO:0003677">
    <property type="term" value="F:DNA binding"/>
    <property type="evidence" value="ECO:0007669"/>
    <property type="project" value="InterPro"/>
</dbReference>
<evidence type="ECO:0000256" key="1">
    <source>
        <dbReference type="ARBA" id="ARBA00004123"/>
    </source>
</evidence>
<dbReference type="AlphaFoldDB" id="A0AA40B241"/>
<keyword evidence="3" id="KW-0539">Nucleus</keyword>
<dbReference type="Pfam" id="PF04082">
    <property type="entry name" value="Fungal_trans"/>
    <property type="match status" value="1"/>
</dbReference>
<dbReference type="InterPro" id="IPR050613">
    <property type="entry name" value="Sec_Metabolite_Reg"/>
</dbReference>
<dbReference type="PANTHER" id="PTHR31001:SF87">
    <property type="entry name" value="COL-21"/>
    <property type="match status" value="1"/>
</dbReference>
<evidence type="ECO:0000313" key="7">
    <source>
        <dbReference type="Proteomes" id="UP001172159"/>
    </source>
</evidence>
<sequence length="851" mass="95053">MPQACGAGRRVPVVCAPWPQLIIQGGLMACVPSSGGCQKLGEKQTKPPFRFFNFRADFILDHNLVITIHLFPSRMSSRKRRSIHSCTNCYTRKWVPVPTSTPLFADRSCDRIKPVCTLCARRGVSEDCVYYSSSDSHTSSPTAVESQPDEIHTRAPLNHTVNAIDKTLPVSLNGNSNVFITKSNGTSHGFERGPWGARHEWSRFVKSVTPTLASSKPGPSLADSFGYFQDSDRNTLALIQKLGVDPSSASTTSGPMLTPESVDDVHRILERIPDRQILDFLIQYFRTEVNWMDHLVHVPWFYPRYQSWWRLERITTVKEVDFAILVLRLCSYTLRFLPSPYYTLDRIRGVLLADIRIMCDETADSLESISTKEDSRGSLLRVQSLAFYGLHCQIEGKTREFWEALSRAIQVAQDVGIHCDAVSERQGIDQAEREMGRRTYCNLFIWDSLLSRHLDRVPFIPGRMQEGSWPDLQLLKWPHQKGVDEDVLTGTEPDIAEAPDPFTERFLQAKLADFWRGAGVVQRAEYDMIAKEDLYELFNRTYISTLPPAFSLTNPDETWDVRFPKLPLQRKLLHMAIYDSILWNFRPLLLRKPSPIPAYKSVMLSWQKRKLAATALYALEAVAQLHTLLHGCHTRLASIVVTTFESAVLLVYLSTDPNFPEDCPQQHLPPPGALKSDPLQAGICKVSLALTLQGIQGALKRLQMLAEVNTMAEVAATTLVRAMNKASELAAEREVPDEVATVRHTHHFGNRMARPLVPATTAATGPSTTTISTSHMTSTSLPLAVSGPGCGNVSPWLSETMPDLRSVNDFMSGMNGAIPNSSAPGDIITSWPSFDPSHMYGQGGFGILEES</sequence>
<name>A0AA40B241_9PEZI</name>
<keyword evidence="2" id="KW-0479">Metal-binding</keyword>
<proteinExistence type="predicted"/>
<dbReference type="PANTHER" id="PTHR31001">
    <property type="entry name" value="UNCHARACTERIZED TRANSCRIPTIONAL REGULATORY PROTEIN"/>
    <property type="match status" value="1"/>
</dbReference>
<protein>
    <recommendedName>
        <fullName evidence="5">Xylanolytic transcriptional activator regulatory domain-containing protein</fullName>
    </recommendedName>
</protein>
<dbReference type="InterPro" id="IPR007219">
    <property type="entry name" value="XnlR_reg_dom"/>
</dbReference>
<evidence type="ECO:0000256" key="2">
    <source>
        <dbReference type="ARBA" id="ARBA00022723"/>
    </source>
</evidence>
<dbReference type="CDD" id="cd00067">
    <property type="entry name" value="GAL4"/>
    <property type="match status" value="1"/>
</dbReference>
<evidence type="ECO:0000313" key="6">
    <source>
        <dbReference type="EMBL" id="KAK0726267.1"/>
    </source>
</evidence>
<dbReference type="GO" id="GO:0000981">
    <property type="term" value="F:DNA-binding transcription factor activity, RNA polymerase II-specific"/>
    <property type="evidence" value="ECO:0007669"/>
    <property type="project" value="InterPro"/>
</dbReference>
<dbReference type="Proteomes" id="UP001172159">
    <property type="component" value="Unassembled WGS sequence"/>
</dbReference>
<dbReference type="GO" id="GO:0005634">
    <property type="term" value="C:nucleus"/>
    <property type="evidence" value="ECO:0007669"/>
    <property type="project" value="UniProtKB-SubCell"/>
</dbReference>
<organism evidence="6 7">
    <name type="scientific">Apiosordaria backusii</name>
    <dbReference type="NCBI Taxonomy" id="314023"/>
    <lineage>
        <taxon>Eukaryota</taxon>
        <taxon>Fungi</taxon>
        <taxon>Dikarya</taxon>
        <taxon>Ascomycota</taxon>
        <taxon>Pezizomycotina</taxon>
        <taxon>Sordariomycetes</taxon>
        <taxon>Sordariomycetidae</taxon>
        <taxon>Sordariales</taxon>
        <taxon>Lasiosphaeriaceae</taxon>
        <taxon>Apiosordaria</taxon>
    </lineage>
</organism>
<comment type="caution">
    <text evidence="6">The sequence shown here is derived from an EMBL/GenBank/DDBJ whole genome shotgun (WGS) entry which is preliminary data.</text>
</comment>
<evidence type="ECO:0000256" key="4">
    <source>
        <dbReference type="SAM" id="MobiDB-lite"/>
    </source>
</evidence>
<dbReference type="EMBL" id="JAUKTV010000010">
    <property type="protein sequence ID" value="KAK0726267.1"/>
    <property type="molecule type" value="Genomic_DNA"/>
</dbReference>
<gene>
    <name evidence="6" type="ORF">B0T21DRAFT_31547</name>
</gene>
<evidence type="ECO:0000259" key="5">
    <source>
        <dbReference type="Pfam" id="PF04082"/>
    </source>
</evidence>
<comment type="subcellular location">
    <subcellularLocation>
        <location evidence="1">Nucleus</location>
    </subcellularLocation>
</comment>
<dbReference type="GO" id="GO:0006351">
    <property type="term" value="P:DNA-templated transcription"/>
    <property type="evidence" value="ECO:0007669"/>
    <property type="project" value="InterPro"/>
</dbReference>
<evidence type="ECO:0000256" key="3">
    <source>
        <dbReference type="ARBA" id="ARBA00023242"/>
    </source>
</evidence>
<dbReference type="Gene3D" id="4.10.240.10">
    <property type="entry name" value="Zn(2)-C6 fungal-type DNA-binding domain"/>
    <property type="match status" value="1"/>
</dbReference>
<keyword evidence="7" id="KW-1185">Reference proteome</keyword>